<evidence type="ECO:0000313" key="4">
    <source>
        <dbReference type="Proteomes" id="UP000276901"/>
    </source>
</evidence>
<dbReference type="KEGG" id="fcl:A4G17_05185"/>
<evidence type="ECO:0008006" key="6">
    <source>
        <dbReference type="Google" id="ProtNLM"/>
    </source>
</evidence>
<evidence type="ECO:0000256" key="1">
    <source>
        <dbReference type="SAM" id="Phobius"/>
    </source>
</evidence>
<protein>
    <recommendedName>
        <fullName evidence="6">Transmembrane protein</fullName>
    </recommendedName>
</protein>
<dbReference type="Proteomes" id="UP000276901">
    <property type="component" value="Unassembled WGS sequence"/>
</dbReference>
<reference evidence="3 4" key="2">
    <citation type="submission" date="2018-11" db="EMBL/GenBank/DDBJ databases">
        <title>Genomic Encyclopedia of Type Strains, Phase IV (KMG-IV): sequencing the most valuable type-strain genomes for metagenomic binning, comparative biology and taxonomic classification.</title>
        <authorList>
            <person name="Goeker M."/>
        </authorList>
    </citation>
    <scope>NUCLEOTIDE SEQUENCE [LARGE SCALE GENOMIC DNA]</scope>
    <source>
        <strain evidence="3 4">DSM 25797</strain>
    </source>
</reference>
<sequence length="131" mass="15029">MENKQTLWIFPILTQLIFSLFLPFFGGFNWLGMGYIFLFTTLPAFLFAIVCVRYQFHQRNLVQLAFWSGSISFVSSLVLFSLLTAIEPLTEPLSIWEHTLAVIFYALMFALPSMAYAMVVLGRFLPKKTVA</sequence>
<dbReference type="AlphaFoldDB" id="A0AAE6X6N1"/>
<keyword evidence="1" id="KW-1133">Transmembrane helix</keyword>
<evidence type="ECO:0000313" key="3">
    <source>
        <dbReference type="EMBL" id="RPE92205.1"/>
    </source>
</evidence>
<reference evidence="2 5" key="1">
    <citation type="submission" date="2016-03" db="EMBL/GenBank/DDBJ databases">
        <authorList>
            <person name="Hansen M.J."/>
            <person name="Bojesen A.M."/>
            <person name="Planet P."/>
        </authorList>
    </citation>
    <scope>NUCLEOTIDE SEQUENCE [LARGE SCALE GENOMIC DNA]</scope>
    <source>
        <strain evidence="2 5">HPA 21</strain>
    </source>
</reference>
<keyword evidence="1" id="KW-0472">Membrane</keyword>
<feature type="transmembrane region" description="Helical" evidence="1">
    <location>
        <begin position="7"/>
        <end position="26"/>
    </location>
</feature>
<proteinExistence type="predicted"/>
<feature type="transmembrane region" description="Helical" evidence="1">
    <location>
        <begin position="32"/>
        <end position="52"/>
    </location>
</feature>
<feature type="transmembrane region" description="Helical" evidence="1">
    <location>
        <begin position="64"/>
        <end position="83"/>
    </location>
</feature>
<dbReference type="EMBL" id="RKQT01000003">
    <property type="protein sequence ID" value="RPE92205.1"/>
    <property type="molecule type" value="Genomic_DNA"/>
</dbReference>
<keyword evidence="4" id="KW-1185">Reference proteome</keyword>
<evidence type="ECO:0000313" key="2">
    <source>
        <dbReference type="EMBL" id="QIM64869.1"/>
    </source>
</evidence>
<keyword evidence="1" id="KW-0812">Transmembrane</keyword>
<evidence type="ECO:0000313" key="5">
    <source>
        <dbReference type="Proteomes" id="UP000502287"/>
    </source>
</evidence>
<feature type="transmembrane region" description="Helical" evidence="1">
    <location>
        <begin position="103"/>
        <end position="125"/>
    </location>
</feature>
<name>A0AAE6X6N1_9PAST</name>
<accession>A0AAE6X6N1</accession>
<dbReference type="RefSeq" id="WP_123957127.1">
    <property type="nucleotide sequence ID" value="NZ_CP015029.1"/>
</dbReference>
<gene>
    <name evidence="2" type="ORF">A4G17_05185</name>
    <name evidence="3" type="ORF">EDC49_1490</name>
</gene>
<dbReference type="EMBL" id="CP015029">
    <property type="protein sequence ID" value="QIM64869.1"/>
    <property type="molecule type" value="Genomic_DNA"/>
</dbReference>
<dbReference type="Proteomes" id="UP000502287">
    <property type="component" value="Chromosome"/>
</dbReference>
<organism evidence="2 5">
    <name type="scientific">Frederiksenia canicola</name>
    <dbReference type="NCBI Taxonomy" id="123824"/>
    <lineage>
        <taxon>Bacteria</taxon>
        <taxon>Pseudomonadati</taxon>
        <taxon>Pseudomonadota</taxon>
        <taxon>Gammaproteobacteria</taxon>
        <taxon>Pasteurellales</taxon>
        <taxon>Pasteurellaceae</taxon>
        <taxon>Frederiksenia</taxon>
    </lineage>
</organism>